<dbReference type="PANTHER" id="PTHR43707:SF1">
    <property type="entry name" value="HISTIDINE--TRNA LIGASE, MITOCHONDRIAL-RELATED"/>
    <property type="match status" value="1"/>
</dbReference>
<accession>M2U5C1</accession>
<proteinExistence type="predicted"/>
<dbReference type="GO" id="GO:0016757">
    <property type="term" value="F:glycosyltransferase activity"/>
    <property type="evidence" value="ECO:0007669"/>
    <property type="project" value="UniProtKB-KW"/>
</dbReference>
<dbReference type="PROSITE" id="PS50862">
    <property type="entry name" value="AA_TRNA_LIGASE_II"/>
    <property type="match status" value="1"/>
</dbReference>
<dbReference type="AlphaFoldDB" id="M2U5C1"/>
<reference evidence="5 6" key="1">
    <citation type="journal article" date="2013" name="Genome Announc.">
        <title>Draft Genome Sequence of Strain JLT2015T, Belonging to the Family Sphingomonadaceae of the Alphaproteobacteria.</title>
        <authorList>
            <person name="Tang K."/>
            <person name="Liu K."/>
            <person name="Li S."/>
            <person name="Jiao N."/>
        </authorList>
    </citation>
    <scope>NUCLEOTIDE SEQUENCE [LARGE SCALE GENOMIC DNA]</scope>
    <source>
        <strain evidence="5 6">JLT2015</strain>
    </source>
</reference>
<evidence type="ECO:0000256" key="3">
    <source>
        <dbReference type="PIRSR" id="PIRSR001549-1"/>
    </source>
</evidence>
<dbReference type="SUPFAM" id="SSF55681">
    <property type="entry name" value="Class II aaRS and biotin synthetases"/>
    <property type="match status" value="1"/>
</dbReference>
<dbReference type="InterPro" id="IPR041715">
    <property type="entry name" value="HisRS-like_core"/>
</dbReference>
<sequence>MSSTVSAELPDPIAKGLLPEGFRDRLPPRAEAAVNLEQAMMAAIRPHGYERVAPPLAEFEESLVTRLAGAETQDLLRLIDPLSQRTIALRPDMTAQVGRIAATRLGHRPRPLRLAYAGPVLRVRKPQVGATREALQLGAELIGSDHVRAVEEILTIALEALAATGAKDISVDLTLPSLVGELAEGPWPVADLPAVRNALDGKDHAQLRAAGGTAYAPLIEAAGPAGEALAALRSANMGEAFCARLDAAERLAATASRFGSVSLDPTERLGFEYQTWAGFSLYAGGAPAEIGRGGTYTIRHPDGHEEAAAGFSLYVDPLVEAGLGIGASRRIFLPLGTADGIAQRLRTEGWVAVAALFEEDSPEANACTYIWDGEARPL</sequence>
<evidence type="ECO:0000256" key="2">
    <source>
        <dbReference type="ARBA" id="ARBA00017399"/>
    </source>
</evidence>
<dbReference type="GO" id="GO:0004821">
    <property type="term" value="F:histidine-tRNA ligase activity"/>
    <property type="evidence" value="ECO:0007669"/>
    <property type="project" value="TreeGrafter"/>
</dbReference>
<dbReference type="InterPro" id="IPR004516">
    <property type="entry name" value="HisRS/HisZ"/>
</dbReference>
<feature type="binding site" evidence="3">
    <location>
        <begin position="92"/>
        <end position="94"/>
    </location>
    <ligand>
        <name>L-histidine</name>
        <dbReference type="ChEBI" id="CHEBI:57595"/>
    </ligand>
</feature>
<dbReference type="PIRSF" id="PIRSF001549">
    <property type="entry name" value="His-tRNA_synth"/>
    <property type="match status" value="1"/>
</dbReference>
<dbReference type="EMBL" id="AMRV01000003">
    <property type="protein sequence ID" value="EMD83198.1"/>
    <property type="molecule type" value="Genomic_DNA"/>
</dbReference>
<dbReference type="Gene3D" id="3.30.930.10">
    <property type="entry name" value="Bira Bifunctional Protein, Domain 2"/>
    <property type="match status" value="1"/>
</dbReference>
<feature type="binding site" evidence="3">
    <location>
        <position position="136"/>
    </location>
    <ligand>
        <name>L-histidine</name>
        <dbReference type="ChEBI" id="CHEBI:57595"/>
    </ligand>
</feature>
<dbReference type="RefSeq" id="WP_008600739.1">
    <property type="nucleotide sequence ID" value="NZ_AMRV01000003.1"/>
</dbReference>
<evidence type="ECO:0000313" key="6">
    <source>
        <dbReference type="Proteomes" id="UP000011717"/>
    </source>
</evidence>
<dbReference type="PATRIC" id="fig|1234595.3.peg.1101"/>
<comment type="caution">
    <text evidence="5">The sequence shown here is derived from an EMBL/GenBank/DDBJ whole genome shotgun (WGS) entry which is preliminary data.</text>
</comment>
<feature type="binding site" evidence="3">
    <location>
        <position position="140"/>
    </location>
    <ligand>
        <name>L-histidine</name>
        <dbReference type="ChEBI" id="CHEBI:57595"/>
    </ligand>
</feature>
<dbReference type="Pfam" id="PF13393">
    <property type="entry name" value="tRNA-synt_His"/>
    <property type="match status" value="1"/>
</dbReference>
<keyword evidence="5" id="KW-0328">Glycosyltransferase</keyword>
<name>M2U5C1_9SPHN</name>
<dbReference type="OrthoDB" id="9769617at2"/>
<gene>
    <name evidence="5" type="ORF">C725_1099</name>
</gene>
<protein>
    <recommendedName>
        <fullName evidence="2">Histidine--tRNA ligase</fullName>
    </recommendedName>
</protein>
<organism evidence="5 6">
    <name type="scientific">Pacificimonas flava</name>
    <dbReference type="NCBI Taxonomy" id="1234595"/>
    <lineage>
        <taxon>Bacteria</taxon>
        <taxon>Pseudomonadati</taxon>
        <taxon>Pseudomonadota</taxon>
        <taxon>Alphaproteobacteria</taxon>
        <taxon>Sphingomonadales</taxon>
        <taxon>Sphingosinicellaceae</taxon>
        <taxon>Pacificimonas</taxon>
    </lineage>
</organism>
<comment type="subunit">
    <text evidence="1">Homodimer.</text>
</comment>
<evidence type="ECO:0000259" key="4">
    <source>
        <dbReference type="PROSITE" id="PS50862"/>
    </source>
</evidence>
<feature type="domain" description="Aminoacyl-transfer RNA synthetases class-II family profile" evidence="4">
    <location>
        <begin position="35"/>
        <end position="333"/>
    </location>
</feature>
<dbReference type="GO" id="GO:0005737">
    <property type="term" value="C:cytoplasm"/>
    <property type="evidence" value="ECO:0007669"/>
    <property type="project" value="InterPro"/>
</dbReference>
<feature type="binding site" evidence="3">
    <location>
        <position position="122"/>
    </location>
    <ligand>
        <name>L-histidine</name>
        <dbReference type="ChEBI" id="CHEBI:57595"/>
    </ligand>
</feature>
<dbReference type="PANTHER" id="PTHR43707">
    <property type="entry name" value="HISTIDYL-TRNA SYNTHETASE"/>
    <property type="match status" value="1"/>
</dbReference>
<keyword evidence="5" id="KW-0808">Transferase</keyword>
<keyword evidence="6" id="KW-1185">Reference proteome</keyword>
<dbReference type="GO" id="GO:0006427">
    <property type="term" value="P:histidyl-tRNA aminoacylation"/>
    <property type="evidence" value="ECO:0007669"/>
    <property type="project" value="TreeGrafter"/>
</dbReference>
<dbReference type="InterPro" id="IPR045864">
    <property type="entry name" value="aa-tRNA-synth_II/BPL/LPL"/>
</dbReference>
<evidence type="ECO:0000256" key="1">
    <source>
        <dbReference type="ARBA" id="ARBA00011738"/>
    </source>
</evidence>
<evidence type="ECO:0000313" key="5">
    <source>
        <dbReference type="EMBL" id="EMD83198.1"/>
    </source>
</evidence>
<dbReference type="InterPro" id="IPR006195">
    <property type="entry name" value="aa-tRNA-synth_II"/>
</dbReference>
<dbReference type="Proteomes" id="UP000011717">
    <property type="component" value="Unassembled WGS sequence"/>
</dbReference>